<comment type="similarity">
    <text evidence="3">Belongs to the etk/wzc family.</text>
</comment>
<evidence type="ECO:0000259" key="18">
    <source>
        <dbReference type="Pfam" id="PF02706"/>
    </source>
</evidence>
<comment type="catalytic activity">
    <reaction evidence="15">
        <text>L-tyrosyl-[protein] + ATP = O-phospho-L-tyrosyl-[protein] + ADP + H(+)</text>
        <dbReference type="Rhea" id="RHEA:10596"/>
        <dbReference type="Rhea" id="RHEA-COMP:10136"/>
        <dbReference type="Rhea" id="RHEA-COMP:20101"/>
        <dbReference type="ChEBI" id="CHEBI:15378"/>
        <dbReference type="ChEBI" id="CHEBI:30616"/>
        <dbReference type="ChEBI" id="CHEBI:46858"/>
        <dbReference type="ChEBI" id="CHEBI:61978"/>
        <dbReference type="ChEBI" id="CHEBI:456216"/>
        <dbReference type="EC" id="2.7.10.2"/>
    </reaction>
</comment>
<dbReference type="KEGG" id="tsph:KIH39_06480"/>
<keyword evidence="11" id="KW-0067">ATP-binding</keyword>
<dbReference type="InterPro" id="IPR003856">
    <property type="entry name" value="LPS_length_determ_N"/>
</dbReference>
<dbReference type="InterPro" id="IPR005702">
    <property type="entry name" value="Wzc-like_C"/>
</dbReference>
<dbReference type="GO" id="GO:0005524">
    <property type="term" value="F:ATP binding"/>
    <property type="evidence" value="ECO:0007669"/>
    <property type="project" value="UniProtKB-KW"/>
</dbReference>
<dbReference type="FunFam" id="3.40.50.300:FF:000527">
    <property type="entry name" value="Tyrosine-protein kinase etk"/>
    <property type="match status" value="1"/>
</dbReference>
<evidence type="ECO:0000256" key="17">
    <source>
        <dbReference type="SAM" id="Phobius"/>
    </source>
</evidence>
<evidence type="ECO:0000256" key="15">
    <source>
        <dbReference type="ARBA" id="ARBA00051245"/>
    </source>
</evidence>
<dbReference type="Pfam" id="PF13614">
    <property type="entry name" value="AAA_31"/>
    <property type="match status" value="1"/>
</dbReference>
<evidence type="ECO:0000256" key="1">
    <source>
        <dbReference type="ARBA" id="ARBA00004429"/>
    </source>
</evidence>
<keyword evidence="5" id="KW-1003">Cell membrane</keyword>
<dbReference type="Pfam" id="PF02706">
    <property type="entry name" value="Wzz"/>
    <property type="match status" value="1"/>
</dbReference>
<evidence type="ECO:0000256" key="10">
    <source>
        <dbReference type="ARBA" id="ARBA00022777"/>
    </source>
</evidence>
<evidence type="ECO:0000256" key="6">
    <source>
        <dbReference type="ARBA" id="ARBA00022519"/>
    </source>
</evidence>
<keyword evidence="14" id="KW-0829">Tyrosine-protein kinase</keyword>
<evidence type="ECO:0000256" key="2">
    <source>
        <dbReference type="ARBA" id="ARBA00007316"/>
    </source>
</evidence>
<name>A0A8E6B7Z0_9BACT</name>
<evidence type="ECO:0000256" key="4">
    <source>
        <dbReference type="ARBA" id="ARBA00011903"/>
    </source>
</evidence>
<comment type="subcellular location">
    <subcellularLocation>
        <location evidence="1">Cell inner membrane</location>
        <topology evidence="1">Multi-pass membrane protein</topology>
    </subcellularLocation>
</comment>
<dbReference type="EMBL" id="CP074694">
    <property type="protein sequence ID" value="QVL33553.1"/>
    <property type="molecule type" value="Genomic_DNA"/>
</dbReference>
<evidence type="ECO:0000313" key="20">
    <source>
        <dbReference type="EMBL" id="QVL33553.1"/>
    </source>
</evidence>
<evidence type="ECO:0000259" key="19">
    <source>
        <dbReference type="Pfam" id="PF13614"/>
    </source>
</evidence>
<dbReference type="SUPFAM" id="SSF52540">
    <property type="entry name" value="P-loop containing nucleoside triphosphate hydrolases"/>
    <property type="match status" value="1"/>
</dbReference>
<proteinExistence type="inferred from homology"/>
<evidence type="ECO:0000256" key="12">
    <source>
        <dbReference type="ARBA" id="ARBA00022989"/>
    </source>
</evidence>
<evidence type="ECO:0000256" key="13">
    <source>
        <dbReference type="ARBA" id="ARBA00023136"/>
    </source>
</evidence>
<feature type="domain" description="AAA" evidence="19">
    <location>
        <begin position="590"/>
        <end position="703"/>
    </location>
</feature>
<evidence type="ECO:0000256" key="11">
    <source>
        <dbReference type="ARBA" id="ARBA00022840"/>
    </source>
</evidence>
<dbReference type="GO" id="GO:0042802">
    <property type="term" value="F:identical protein binding"/>
    <property type="evidence" value="ECO:0007669"/>
    <property type="project" value="UniProtKB-ARBA"/>
</dbReference>
<evidence type="ECO:0000256" key="8">
    <source>
        <dbReference type="ARBA" id="ARBA00022692"/>
    </source>
</evidence>
<dbReference type="InterPro" id="IPR025669">
    <property type="entry name" value="AAA_dom"/>
</dbReference>
<feature type="coiled-coil region" evidence="16">
    <location>
        <begin position="205"/>
        <end position="268"/>
    </location>
</feature>
<dbReference type="Proteomes" id="UP000676194">
    <property type="component" value="Chromosome"/>
</dbReference>
<feature type="coiled-coil region" evidence="16">
    <location>
        <begin position="421"/>
        <end position="448"/>
    </location>
</feature>
<evidence type="ECO:0000256" key="5">
    <source>
        <dbReference type="ARBA" id="ARBA00022475"/>
    </source>
</evidence>
<dbReference type="PANTHER" id="PTHR32309:SF13">
    <property type="entry name" value="FERRIC ENTEROBACTIN TRANSPORT PROTEIN FEPE"/>
    <property type="match status" value="1"/>
</dbReference>
<dbReference type="GO" id="GO:0005886">
    <property type="term" value="C:plasma membrane"/>
    <property type="evidence" value="ECO:0007669"/>
    <property type="project" value="UniProtKB-SubCell"/>
</dbReference>
<evidence type="ECO:0000313" key="21">
    <source>
        <dbReference type="Proteomes" id="UP000676194"/>
    </source>
</evidence>
<keyword evidence="7 20" id="KW-0808">Transferase</keyword>
<organism evidence="20 21">
    <name type="scientific">Telmatocola sphagniphila</name>
    <dbReference type="NCBI Taxonomy" id="1123043"/>
    <lineage>
        <taxon>Bacteria</taxon>
        <taxon>Pseudomonadati</taxon>
        <taxon>Planctomycetota</taxon>
        <taxon>Planctomycetia</taxon>
        <taxon>Gemmatales</taxon>
        <taxon>Gemmataceae</taxon>
    </lineage>
</organism>
<dbReference type="CDD" id="cd05387">
    <property type="entry name" value="BY-kinase"/>
    <property type="match status" value="1"/>
</dbReference>
<keyword evidence="16" id="KW-0175">Coiled coil</keyword>
<evidence type="ECO:0000256" key="16">
    <source>
        <dbReference type="SAM" id="Coils"/>
    </source>
</evidence>
<protein>
    <recommendedName>
        <fullName evidence="4">non-specific protein-tyrosine kinase</fullName>
        <ecNumber evidence="4">2.7.10.2</ecNumber>
    </recommendedName>
</protein>
<evidence type="ECO:0000256" key="3">
    <source>
        <dbReference type="ARBA" id="ARBA00008883"/>
    </source>
</evidence>
<keyword evidence="10" id="KW-0418">Kinase</keyword>
<evidence type="ECO:0000256" key="9">
    <source>
        <dbReference type="ARBA" id="ARBA00022741"/>
    </source>
</evidence>
<dbReference type="NCBIfam" id="TIGR01007">
    <property type="entry name" value="eps_fam"/>
    <property type="match status" value="1"/>
</dbReference>
<keyword evidence="9" id="KW-0547">Nucleotide-binding</keyword>
<keyword evidence="13 17" id="KW-0472">Membrane</keyword>
<comment type="similarity">
    <text evidence="2">Belongs to the CpsD/CapB family.</text>
</comment>
<dbReference type="RefSeq" id="WP_213498462.1">
    <property type="nucleotide sequence ID" value="NZ_CP074694.1"/>
</dbReference>
<evidence type="ECO:0000256" key="14">
    <source>
        <dbReference type="ARBA" id="ARBA00023137"/>
    </source>
</evidence>
<feature type="domain" description="Polysaccharide chain length determinant N-terminal" evidence="18">
    <location>
        <begin position="39"/>
        <end position="127"/>
    </location>
</feature>
<reference evidence="20" key="1">
    <citation type="submission" date="2021-05" db="EMBL/GenBank/DDBJ databases">
        <title>Complete genome sequence of the cellulolytic planctomycete Telmatocola sphagniphila SP2T and characterization of the first cellulase from planctomycetes.</title>
        <authorList>
            <person name="Rakitin A.L."/>
            <person name="Beletsky A.V."/>
            <person name="Naumoff D.G."/>
            <person name="Kulichevskaya I.S."/>
            <person name="Mardanov A.V."/>
            <person name="Ravin N.V."/>
            <person name="Dedysh S.N."/>
        </authorList>
    </citation>
    <scope>NUCLEOTIDE SEQUENCE</scope>
    <source>
        <strain evidence="20">SP2T</strain>
    </source>
</reference>
<accession>A0A8E6B7Z0</accession>
<keyword evidence="21" id="KW-1185">Reference proteome</keyword>
<dbReference type="PANTHER" id="PTHR32309">
    <property type="entry name" value="TYROSINE-PROTEIN KINASE"/>
    <property type="match status" value="1"/>
</dbReference>
<dbReference type="InterPro" id="IPR027417">
    <property type="entry name" value="P-loop_NTPase"/>
</dbReference>
<dbReference type="AlphaFoldDB" id="A0A8E6B7Z0"/>
<keyword evidence="12 17" id="KW-1133">Transmembrane helix</keyword>
<gene>
    <name evidence="20" type="ORF">KIH39_06480</name>
</gene>
<dbReference type="GO" id="GO:0004715">
    <property type="term" value="F:non-membrane spanning protein tyrosine kinase activity"/>
    <property type="evidence" value="ECO:0007669"/>
    <property type="project" value="UniProtKB-EC"/>
</dbReference>
<evidence type="ECO:0000256" key="7">
    <source>
        <dbReference type="ARBA" id="ARBA00022679"/>
    </source>
</evidence>
<sequence>MQGQIVQRPVADGRLRDYDSALEEYEGGSSDDQDQSPSRYLTVLWRRKWILAIAGLLGLVIGFVYTFEKPRIYQSSAQVMLSRKKQPTMTEGTGPLADTRTAYLDDYVTTQLLLLKSDLILRNAAKNFEKFSLPGAASVDSAVGMLGGGLGALRDKDTAGRGGNVVMLTFRSSSQEYCARYLESIISSYQEFLQDKFDAATNIEIKQIEKTLKDMDSEIKHGEEELVEKARTEKNVFEENPEDLKKRISNAKERIDALEVRQASIAKKLALIAEFRAKDSPPKDRPLLLAQLSIQAPGTNPNGGTNNGNNSISALDALIRSTELEVGRMQSDLDYKMVPLGNNHPEALSMKSRLNFLKNQLLKMKEANGGNGGIEQDVIEFQNQLLDAEKGSNEVDLKTLKDKLERDTKLAQTVGLYTSLQTNLDEKKKRYLARKEDLERTKRNLEATKNSGGYEMTLLQPPEKSPVYKVEPNMFTGTVLGGFLGLLIGIALAALAEVTDRTFHTPDEIRTKLGVPVIAHIPTLESNLQLGTSSSQGSNGQPIADPSIICYHTPKSRSAESIRGLRTSIYFSLLGRGHQVIQVTSPNPADGKSTLISNLAVSIAQSGKKIVLIDADMRKPRIHKLFPSVSAEFGLSSVVIGEKTIKEAIQPTGIENLSILPVGQRPSNPAELLSSPAFRLVLEEIRKEYDFILIDTPPLLAVSDPAVVASCVDGLLLVIRIRPNIRPAAERARTMLRTLGVKLLGVVVNSLDDKGAQYGYGYSYGYGYNYGYGYKYAYNYDYEYADKYNLDDVIDLPAINDSPKKG</sequence>
<keyword evidence="8 17" id="KW-0812">Transmembrane</keyword>
<keyword evidence="6" id="KW-0997">Cell inner membrane</keyword>
<feature type="transmembrane region" description="Helical" evidence="17">
    <location>
        <begin position="49"/>
        <end position="67"/>
    </location>
</feature>
<dbReference type="Gene3D" id="3.40.50.300">
    <property type="entry name" value="P-loop containing nucleotide triphosphate hydrolases"/>
    <property type="match status" value="1"/>
</dbReference>
<dbReference type="InterPro" id="IPR050445">
    <property type="entry name" value="Bact_polysacc_biosynth/exp"/>
</dbReference>
<dbReference type="EC" id="2.7.10.2" evidence="4"/>